<accession>A0A0F9HQ30</accession>
<reference evidence="2" key="1">
    <citation type="journal article" date="2015" name="Nature">
        <title>Complex archaea that bridge the gap between prokaryotes and eukaryotes.</title>
        <authorList>
            <person name="Spang A."/>
            <person name="Saw J.H."/>
            <person name="Jorgensen S.L."/>
            <person name="Zaremba-Niedzwiedzka K."/>
            <person name="Martijn J."/>
            <person name="Lind A.E."/>
            <person name="van Eijk R."/>
            <person name="Schleper C."/>
            <person name="Guy L."/>
            <person name="Ettema T.J."/>
        </authorList>
    </citation>
    <scope>NUCLEOTIDE SEQUENCE</scope>
</reference>
<gene>
    <name evidence="2" type="ORF">LCGC14_1675860</name>
</gene>
<evidence type="ECO:0000313" key="2">
    <source>
        <dbReference type="EMBL" id="KKM17431.1"/>
    </source>
</evidence>
<organism evidence="2">
    <name type="scientific">marine sediment metagenome</name>
    <dbReference type="NCBI Taxonomy" id="412755"/>
    <lineage>
        <taxon>unclassified sequences</taxon>
        <taxon>metagenomes</taxon>
        <taxon>ecological metagenomes</taxon>
    </lineage>
</organism>
<protein>
    <submittedName>
        <fullName evidence="2">Uncharacterized protein</fullName>
    </submittedName>
</protein>
<dbReference type="EMBL" id="LAZR01014453">
    <property type="protein sequence ID" value="KKM17431.1"/>
    <property type="molecule type" value="Genomic_DNA"/>
</dbReference>
<sequence length="260" mass="29859">MSSRNLKGRVLWHSLATSRKWTALPGTACTPREIFTLIVAAVDNLGRMQACPVWWKSEVYRTRPDVTPDKIAIALEHNHNVGLIYIYENEGRPILQTDEPQLSGNMLALSKFEDCTDDWEKHLTEEPINFVKYQHDEGLYGINYCEYLPSVYSVYEKNVPKGLKVGGRRFKGRGFKECSKAGFDKFWSAYPRKVSKVAARRAWSSVEASLETVLEALEVQKPQWKDPQFIPHPATWLNGQRWEDEQAPEATLPESMRRGK</sequence>
<feature type="region of interest" description="Disordered" evidence="1">
    <location>
        <begin position="240"/>
        <end position="260"/>
    </location>
</feature>
<name>A0A0F9HQ30_9ZZZZ</name>
<proteinExistence type="predicted"/>
<evidence type="ECO:0000256" key="1">
    <source>
        <dbReference type="SAM" id="MobiDB-lite"/>
    </source>
</evidence>
<dbReference type="AlphaFoldDB" id="A0A0F9HQ30"/>
<comment type="caution">
    <text evidence="2">The sequence shown here is derived from an EMBL/GenBank/DDBJ whole genome shotgun (WGS) entry which is preliminary data.</text>
</comment>